<dbReference type="InParanoid" id="K5WPB9"/>
<evidence type="ECO:0000313" key="2">
    <source>
        <dbReference type="EMBL" id="EKM61079.1"/>
    </source>
</evidence>
<feature type="region of interest" description="Disordered" evidence="1">
    <location>
        <begin position="76"/>
        <end position="125"/>
    </location>
</feature>
<organism evidence="2 3">
    <name type="scientific">Phanerochaete carnosa (strain HHB-10118-sp)</name>
    <name type="common">White-rot fungus</name>
    <name type="synonym">Peniophora carnosa</name>
    <dbReference type="NCBI Taxonomy" id="650164"/>
    <lineage>
        <taxon>Eukaryota</taxon>
        <taxon>Fungi</taxon>
        <taxon>Dikarya</taxon>
        <taxon>Basidiomycota</taxon>
        <taxon>Agaricomycotina</taxon>
        <taxon>Agaricomycetes</taxon>
        <taxon>Polyporales</taxon>
        <taxon>Phanerochaetaceae</taxon>
        <taxon>Phanerochaete</taxon>
    </lineage>
</organism>
<dbReference type="GeneID" id="18914087"/>
<dbReference type="Proteomes" id="UP000008370">
    <property type="component" value="Unassembled WGS sequence"/>
</dbReference>
<dbReference type="AlphaFoldDB" id="K5WPB9"/>
<dbReference type="HOGENOM" id="CLU_1434905_0_0_1"/>
<dbReference type="EMBL" id="JH930468">
    <property type="protein sequence ID" value="EKM61079.1"/>
    <property type="molecule type" value="Genomic_DNA"/>
</dbReference>
<dbReference type="RefSeq" id="XP_007390513.1">
    <property type="nucleotide sequence ID" value="XM_007390451.1"/>
</dbReference>
<keyword evidence="3" id="KW-1185">Reference proteome</keyword>
<dbReference type="KEGG" id="pco:PHACADRAFT_247445"/>
<reference evidence="2 3" key="1">
    <citation type="journal article" date="2012" name="BMC Genomics">
        <title>Comparative genomics of the white-rot fungi, Phanerochaete carnosa and P. chrysosporium, to elucidate the genetic basis of the distinct wood types they colonize.</title>
        <authorList>
            <person name="Suzuki H."/>
            <person name="MacDonald J."/>
            <person name="Syed K."/>
            <person name="Salamov A."/>
            <person name="Hori C."/>
            <person name="Aerts A."/>
            <person name="Henrissat B."/>
            <person name="Wiebenga A."/>
            <person name="vanKuyk P.A."/>
            <person name="Barry K."/>
            <person name="Lindquist E."/>
            <person name="LaButti K."/>
            <person name="Lapidus A."/>
            <person name="Lucas S."/>
            <person name="Coutinho P."/>
            <person name="Gong Y."/>
            <person name="Samejima M."/>
            <person name="Mahadevan R."/>
            <person name="Abou-Zaid M."/>
            <person name="de Vries R.P."/>
            <person name="Igarashi K."/>
            <person name="Yadav J.S."/>
            <person name="Grigoriev I.V."/>
            <person name="Master E.R."/>
        </authorList>
    </citation>
    <scope>NUCLEOTIDE SEQUENCE [LARGE SCALE GENOMIC DNA]</scope>
    <source>
        <strain evidence="2 3">HHB-10118-sp</strain>
    </source>
</reference>
<evidence type="ECO:0000313" key="3">
    <source>
        <dbReference type="Proteomes" id="UP000008370"/>
    </source>
</evidence>
<gene>
    <name evidence="2" type="ORF">PHACADRAFT_247445</name>
</gene>
<accession>K5WPB9</accession>
<sequence length="189" mass="20931">MPRQDVESRRRHEDAVLGNALALPSRLREDEEEEYDVYFFWPSSPTSCAALSERLAQGELADARSLRLRTWAAPSEPALQPSSPALRHLYGRNEDENGASAHPSVYRPSVDSQDDIQPSFVTPPPSPTYSFISDYVFPEREHETEMDVAGYSRVFTAGLTLKPCSRARSLVTLEASTATCGAFLPGRLG</sequence>
<evidence type="ECO:0000256" key="1">
    <source>
        <dbReference type="SAM" id="MobiDB-lite"/>
    </source>
</evidence>
<protein>
    <submittedName>
        <fullName evidence="2">Uncharacterized protein</fullName>
    </submittedName>
</protein>
<name>K5WPB9_PHACS</name>
<proteinExistence type="predicted"/>
<dbReference type="OrthoDB" id="2799693at2759"/>